<evidence type="ECO:0000313" key="6">
    <source>
        <dbReference type="Proteomes" id="UP000272025"/>
    </source>
</evidence>
<dbReference type="SUPFAM" id="SSF51905">
    <property type="entry name" value="FAD/NAD(P)-binding domain"/>
    <property type="match status" value="1"/>
</dbReference>
<dbReference type="STRING" id="1314773.A0A3N2Q3M9"/>
<dbReference type="Gene3D" id="3.30.9.60">
    <property type="match status" value="1"/>
</dbReference>
<feature type="domain" description="FAD-dependent oxidoreductase 2 FAD-binding" evidence="3">
    <location>
        <begin position="10"/>
        <end position="48"/>
    </location>
</feature>
<organism evidence="5 6">
    <name type="scientific">Sodiomyces alkalinus (strain CBS 110278 / VKM F-3762 / F11)</name>
    <name type="common">Alkaliphilic filamentous fungus</name>
    <dbReference type="NCBI Taxonomy" id="1314773"/>
    <lineage>
        <taxon>Eukaryota</taxon>
        <taxon>Fungi</taxon>
        <taxon>Dikarya</taxon>
        <taxon>Ascomycota</taxon>
        <taxon>Pezizomycotina</taxon>
        <taxon>Sordariomycetes</taxon>
        <taxon>Hypocreomycetidae</taxon>
        <taxon>Glomerellales</taxon>
        <taxon>Plectosphaerellaceae</taxon>
        <taxon>Sodiomyces</taxon>
    </lineage>
</organism>
<dbReference type="InterPro" id="IPR036188">
    <property type="entry name" value="FAD/NAD-bd_sf"/>
</dbReference>
<dbReference type="Gene3D" id="3.50.50.60">
    <property type="entry name" value="FAD/NAD(P)-binding domain"/>
    <property type="match status" value="1"/>
</dbReference>
<accession>A0A3N2Q3M9</accession>
<evidence type="ECO:0000256" key="2">
    <source>
        <dbReference type="ARBA" id="ARBA00023002"/>
    </source>
</evidence>
<dbReference type="Pfam" id="PF22607">
    <property type="entry name" value="FAD_binding-like"/>
    <property type="match status" value="1"/>
</dbReference>
<sequence>MEPDKKQLKVVILGGSLAGLMCGIALKHAGHEVTIIEKGENVRQSHMAGVCLGLDAERFLERHDRLSNVFSHRCLRIQALKSDETVQVFINARRDITNWDAYYFRLRANFDGYKSSFYPIPPQPSATDGPSSYNARREVVDLTRTGDRGNTKLVLSVLDHDTRDVSKVEADLVVGADGPDSFIRAKYIPESKRRYVGYIAWRGTVPESEVSEATRDVFKRSVTIHLMDRHHCLVYTIPGVDGSLEKGERYLNFLWYTNETPEALDEILIDGIDGHRHHNIVPSGHVRKDIWEARLQTARSIPLPGPFLEIITKIERPFIQVITEVISPRASFEDGRVLLMGDGLSLYRPHTAFSGTQAAFHALKVEEYVEGKISAQEYEEKALRYARLHWSQSIWYGDFYQYSKWTALKSALYYWFHCGIDRVNSWWTGEERLLRGWSKVVEQYDDE</sequence>
<dbReference type="InterPro" id="IPR053212">
    <property type="entry name" value="DHP_3-monooxygenase"/>
</dbReference>
<dbReference type="PANTHER" id="PTHR47469:SF2">
    <property type="entry name" value="OS06G0597600 PROTEIN"/>
    <property type="match status" value="1"/>
</dbReference>
<dbReference type="GeneID" id="39579814"/>
<keyword evidence="1" id="KW-0285">Flavoprotein</keyword>
<evidence type="ECO:0000313" key="5">
    <source>
        <dbReference type="EMBL" id="ROT41235.1"/>
    </source>
</evidence>
<feature type="domain" description="2,6-dihydroxypyridine 3-monooxygenase substrate binding" evidence="4">
    <location>
        <begin position="195"/>
        <end position="323"/>
    </location>
</feature>
<dbReference type="RefSeq" id="XP_028469041.1">
    <property type="nucleotide sequence ID" value="XM_028611336.1"/>
</dbReference>
<reference evidence="5 6" key="1">
    <citation type="journal article" date="2018" name="Mol. Ecol.">
        <title>The obligate alkalophilic soda-lake fungus Sodiomyces alkalinus has shifted to a protein diet.</title>
        <authorList>
            <person name="Grum-Grzhimaylo A.A."/>
            <person name="Falkoski D.L."/>
            <person name="van den Heuvel J."/>
            <person name="Valero-Jimenez C.A."/>
            <person name="Min B."/>
            <person name="Choi I.G."/>
            <person name="Lipzen A."/>
            <person name="Daum C.G."/>
            <person name="Aanen D.K."/>
            <person name="Tsang A."/>
            <person name="Henrissat B."/>
            <person name="Bilanenko E.N."/>
            <person name="de Vries R.P."/>
            <person name="van Kan J.A.L."/>
            <person name="Grigoriev I.V."/>
            <person name="Debets A.J.M."/>
        </authorList>
    </citation>
    <scope>NUCLEOTIDE SEQUENCE [LARGE SCALE GENOMIC DNA]</scope>
    <source>
        <strain evidence="5 6">F11</strain>
    </source>
</reference>
<keyword evidence="6" id="KW-1185">Reference proteome</keyword>
<dbReference type="InterPro" id="IPR003953">
    <property type="entry name" value="FAD-dep_OxRdtase_2_FAD-bd"/>
</dbReference>
<dbReference type="SUPFAM" id="SSF54373">
    <property type="entry name" value="FAD-linked reductases, C-terminal domain"/>
    <property type="match status" value="1"/>
</dbReference>
<dbReference type="GO" id="GO:0016491">
    <property type="term" value="F:oxidoreductase activity"/>
    <property type="evidence" value="ECO:0007669"/>
    <property type="project" value="UniProtKB-KW"/>
</dbReference>
<proteinExistence type="predicted"/>
<dbReference type="PRINTS" id="PR00420">
    <property type="entry name" value="RNGMNOXGNASE"/>
</dbReference>
<evidence type="ECO:0000259" key="4">
    <source>
        <dbReference type="Pfam" id="PF22607"/>
    </source>
</evidence>
<keyword evidence="2" id="KW-0560">Oxidoreductase</keyword>
<dbReference type="EMBL" id="ML119052">
    <property type="protein sequence ID" value="ROT41235.1"/>
    <property type="molecule type" value="Genomic_DNA"/>
</dbReference>
<gene>
    <name evidence="5" type="ORF">SODALDRAFT_330955</name>
</gene>
<evidence type="ECO:0000259" key="3">
    <source>
        <dbReference type="Pfam" id="PF00890"/>
    </source>
</evidence>
<protein>
    <submittedName>
        <fullName evidence="5">FAD/NAD(P)-binding domain-containing protein</fullName>
    </submittedName>
</protein>
<dbReference type="InterPro" id="IPR054707">
    <property type="entry name" value="DhpH_subs-bd"/>
</dbReference>
<evidence type="ECO:0000256" key="1">
    <source>
        <dbReference type="ARBA" id="ARBA00022630"/>
    </source>
</evidence>
<dbReference type="AlphaFoldDB" id="A0A3N2Q3M9"/>
<dbReference type="OrthoDB" id="16820at2759"/>
<name>A0A3N2Q3M9_SODAK</name>
<dbReference type="Proteomes" id="UP000272025">
    <property type="component" value="Unassembled WGS sequence"/>
</dbReference>
<dbReference type="Pfam" id="PF00890">
    <property type="entry name" value="FAD_binding_2"/>
    <property type="match status" value="1"/>
</dbReference>
<dbReference type="PANTHER" id="PTHR47469">
    <property type="entry name" value="MONOOXYGENASE-LIKE"/>
    <property type="match status" value="1"/>
</dbReference>